<dbReference type="EMBL" id="JASMQC010000044">
    <property type="protein sequence ID" value="KAK1929787.1"/>
    <property type="molecule type" value="Genomic_DNA"/>
</dbReference>
<proteinExistence type="predicted"/>
<keyword evidence="2" id="KW-1185">Reference proteome</keyword>
<comment type="caution">
    <text evidence="1">The sequence shown here is derived from an EMBL/GenBank/DDBJ whole genome shotgun (WGS) entry which is preliminary data.</text>
</comment>
<gene>
    <name evidence="1" type="ORF">P3T76_014633</name>
</gene>
<name>A0AAD9G1K3_9STRA</name>
<dbReference type="PANTHER" id="PTHR33889">
    <property type="entry name" value="OS04G0681850 PROTEIN"/>
    <property type="match status" value="1"/>
</dbReference>
<accession>A0AAD9G1K3</accession>
<evidence type="ECO:0000313" key="1">
    <source>
        <dbReference type="EMBL" id="KAK1929787.1"/>
    </source>
</evidence>
<reference evidence="1" key="1">
    <citation type="submission" date="2023-08" db="EMBL/GenBank/DDBJ databases">
        <title>Reference Genome Resource for the Citrus Pathogen Phytophthora citrophthora.</title>
        <authorList>
            <person name="Moller H."/>
            <person name="Coetzee B."/>
            <person name="Rose L.J."/>
            <person name="Van Niekerk J.M."/>
        </authorList>
    </citation>
    <scope>NUCLEOTIDE SEQUENCE</scope>
    <source>
        <strain evidence="1">STE-U-9442</strain>
    </source>
</reference>
<dbReference type="Proteomes" id="UP001259832">
    <property type="component" value="Unassembled WGS sequence"/>
</dbReference>
<sequence>MSTNSNAARSKRKNITSEEHAQVVATLLRSSVELKPPKTEFTACADPFDCGERQIILLWRRVVQDVQEGRPINYKSNRKGRSGRKSRLTEEFRLDLNHATALTPLEDRTNIRTLADSLGIPKSTLHDYFQSGVFRRHTTCVKPMLESC</sequence>
<organism evidence="1 2">
    <name type="scientific">Phytophthora citrophthora</name>
    <dbReference type="NCBI Taxonomy" id="4793"/>
    <lineage>
        <taxon>Eukaryota</taxon>
        <taxon>Sar</taxon>
        <taxon>Stramenopiles</taxon>
        <taxon>Oomycota</taxon>
        <taxon>Peronosporomycetes</taxon>
        <taxon>Peronosporales</taxon>
        <taxon>Peronosporaceae</taxon>
        <taxon>Phytophthora</taxon>
    </lineage>
</organism>
<dbReference type="AlphaFoldDB" id="A0AAD9G1K3"/>
<evidence type="ECO:0000313" key="2">
    <source>
        <dbReference type="Proteomes" id="UP001259832"/>
    </source>
</evidence>
<protein>
    <submittedName>
        <fullName evidence="1">Uncharacterized protein</fullName>
    </submittedName>
</protein>
<dbReference type="PANTHER" id="PTHR33889:SF1">
    <property type="entry name" value="OS03G0834800 PROTEIN"/>
    <property type="match status" value="1"/>
</dbReference>